<dbReference type="PANTHER" id="PTHR34613:SF1">
    <property type="entry name" value="SLL6017 PROTEIN"/>
    <property type="match status" value="1"/>
</dbReference>
<dbReference type="PANTHER" id="PTHR34613">
    <property type="entry name" value="SLL0800 PROTEIN"/>
    <property type="match status" value="1"/>
</dbReference>
<dbReference type="AlphaFoldDB" id="A0A8J7F136"/>
<dbReference type="Proteomes" id="UP000620559">
    <property type="component" value="Unassembled WGS sequence"/>
</dbReference>
<organism evidence="2 3">
    <name type="scientific">Plectonema cf. radiosum LEGE 06105</name>
    <dbReference type="NCBI Taxonomy" id="945769"/>
    <lineage>
        <taxon>Bacteria</taxon>
        <taxon>Bacillati</taxon>
        <taxon>Cyanobacteriota</taxon>
        <taxon>Cyanophyceae</taxon>
        <taxon>Oscillatoriophycideae</taxon>
        <taxon>Oscillatoriales</taxon>
        <taxon>Microcoleaceae</taxon>
        <taxon>Plectonema</taxon>
    </lineage>
</organism>
<evidence type="ECO:0000313" key="3">
    <source>
        <dbReference type="Proteomes" id="UP000620559"/>
    </source>
</evidence>
<gene>
    <name evidence="2" type="ORF">IQ247_15240</name>
</gene>
<protein>
    <submittedName>
        <fullName evidence="2">Rpn family recombination-promoting nuclease/putative transposase</fullName>
    </submittedName>
</protein>
<dbReference type="EMBL" id="JADEWL010000047">
    <property type="protein sequence ID" value="MBE9214003.1"/>
    <property type="molecule type" value="Genomic_DNA"/>
</dbReference>
<keyword evidence="3" id="KW-1185">Reference proteome</keyword>
<proteinExistence type="predicted"/>
<reference evidence="2" key="1">
    <citation type="submission" date="2020-10" db="EMBL/GenBank/DDBJ databases">
        <authorList>
            <person name="Castelo-Branco R."/>
            <person name="Eusebio N."/>
            <person name="Adriana R."/>
            <person name="Vieira A."/>
            <person name="Brugerolle De Fraissinette N."/>
            <person name="Rezende De Castro R."/>
            <person name="Schneider M.P."/>
            <person name="Vasconcelos V."/>
            <person name="Leao P.N."/>
        </authorList>
    </citation>
    <scope>NUCLEOTIDE SEQUENCE</scope>
    <source>
        <strain evidence="2">LEGE 06105</strain>
    </source>
</reference>
<sequence length="274" mass="31701">MSIDNVCKILAEKYPDDFARWLIEAESSAKVLKTELSIEPIRADSVTFLQTISRILHIEFQTLTKSTPPVPFRMLDYFVRLVRQYNVPITQVVIFLQETNNEIAFTEEYVNEMTSHRYRVIRMWEQDSTMFLDNPALLPLAPLTRTDSPEQLLSQVAQNVAKIPSRESRQEIAGYTEILAGLKFKKDLIRQFLSEEIMRESVIYQDIEQKGKQKEALSFCMRLLNQRFGDLESSIVEKVNVLPVEKLEALGVALLNISEIDDLITWLEENNTPQ</sequence>
<dbReference type="Pfam" id="PF14261">
    <property type="entry name" value="DUF4351"/>
    <property type="match status" value="1"/>
</dbReference>
<accession>A0A8J7F136</accession>
<name>A0A8J7F136_9CYAN</name>
<comment type="caution">
    <text evidence="2">The sequence shown here is derived from an EMBL/GenBank/DDBJ whole genome shotgun (WGS) entry which is preliminary data.</text>
</comment>
<feature type="domain" description="DUF4351" evidence="1">
    <location>
        <begin position="209"/>
        <end position="267"/>
    </location>
</feature>
<evidence type="ECO:0000259" key="1">
    <source>
        <dbReference type="Pfam" id="PF14261"/>
    </source>
</evidence>
<dbReference type="RefSeq" id="WP_193921384.1">
    <property type="nucleotide sequence ID" value="NZ_JADEWL010000047.1"/>
</dbReference>
<dbReference type="InterPro" id="IPR025587">
    <property type="entry name" value="DUF4351"/>
</dbReference>
<evidence type="ECO:0000313" key="2">
    <source>
        <dbReference type="EMBL" id="MBE9214003.1"/>
    </source>
</evidence>